<organism evidence="2 3">
    <name type="scientific">Mesorhizobium shangrilense</name>
    <dbReference type="NCBI Taxonomy" id="460060"/>
    <lineage>
        <taxon>Bacteria</taxon>
        <taxon>Pseudomonadati</taxon>
        <taxon>Pseudomonadota</taxon>
        <taxon>Alphaproteobacteria</taxon>
        <taxon>Hyphomicrobiales</taxon>
        <taxon>Phyllobacteriaceae</taxon>
        <taxon>Mesorhizobium</taxon>
    </lineage>
</organism>
<dbReference type="EMBL" id="JBEWSZ010000001">
    <property type="protein sequence ID" value="MET2827604.1"/>
    <property type="molecule type" value="Genomic_DNA"/>
</dbReference>
<evidence type="ECO:0000313" key="2">
    <source>
        <dbReference type="EMBL" id="MET2827604.1"/>
    </source>
</evidence>
<comment type="caution">
    <text evidence="2">The sequence shown here is derived from an EMBL/GenBank/DDBJ whole genome shotgun (WGS) entry which is preliminary data.</text>
</comment>
<feature type="region of interest" description="Disordered" evidence="1">
    <location>
        <begin position="1"/>
        <end position="43"/>
    </location>
</feature>
<accession>A0ABV2DC27</accession>
<keyword evidence="3" id="KW-1185">Reference proteome</keyword>
<protein>
    <submittedName>
        <fullName evidence="2">Uncharacterized protein</fullName>
    </submittedName>
</protein>
<sequence length="43" mass="4498">MALSSHTPTHRVDAVDTTAARGKAPSGMQIARHIAGGDKVKEK</sequence>
<reference evidence="2 3" key="1">
    <citation type="submission" date="2024-06" db="EMBL/GenBank/DDBJ databases">
        <authorList>
            <person name="Kim D.-U."/>
        </authorList>
    </citation>
    <scope>NUCLEOTIDE SEQUENCE [LARGE SCALE GENOMIC DNA]</scope>
    <source>
        <strain evidence="2 3">KACC15460</strain>
    </source>
</reference>
<proteinExistence type="predicted"/>
<gene>
    <name evidence="2" type="ORF">ABVQ20_11525</name>
</gene>
<evidence type="ECO:0000313" key="3">
    <source>
        <dbReference type="Proteomes" id="UP001548832"/>
    </source>
</evidence>
<evidence type="ECO:0000256" key="1">
    <source>
        <dbReference type="SAM" id="MobiDB-lite"/>
    </source>
</evidence>
<dbReference type="RefSeq" id="WP_354459619.1">
    <property type="nucleotide sequence ID" value="NZ_JBEWSZ010000001.1"/>
</dbReference>
<dbReference type="Proteomes" id="UP001548832">
    <property type="component" value="Unassembled WGS sequence"/>
</dbReference>
<name>A0ABV2DC27_9HYPH</name>